<proteinExistence type="predicted"/>
<dbReference type="RefSeq" id="WP_264983190.1">
    <property type="nucleotide sequence ID" value="NZ_AP026708.1"/>
</dbReference>
<evidence type="ECO:0000313" key="3">
    <source>
        <dbReference type="Proteomes" id="UP001061361"/>
    </source>
</evidence>
<keyword evidence="1" id="KW-0732">Signal</keyword>
<feature type="chain" id="PRO_5045586696" description="Porin" evidence="1">
    <location>
        <begin position="24"/>
        <end position="458"/>
    </location>
</feature>
<evidence type="ECO:0000313" key="2">
    <source>
        <dbReference type="EMBL" id="BDQ33133.1"/>
    </source>
</evidence>
<dbReference type="NCBIfam" id="NF033939">
    <property type="entry name" value="DESULF_POR1"/>
    <property type="match status" value="1"/>
</dbReference>
<name>A0ABM8AP22_9BACT</name>
<organism evidence="2 3">
    <name type="scientific">Pseudodesulfovibrio portus</name>
    <dbReference type="NCBI Taxonomy" id="231439"/>
    <lineage>
        <taxon>Bacteria</taxon>
        <taxon>Pseudomonadati</taxon>
        <taxon>Thermodesulfobacteriota</taxon>
        <taxon>Desulfovibrionia</taxon>
        <taxon>Desulfovibrionales</taxon>
        <taxon>Desulfovibrionaceae</taxon>
    </lineage>
</organism>
<keyword evidence="3" id="KW-1185">Reference proteome</keyword>
<reference evidence="2" key="1">
    <citation type="submission" date="2022-08" db="EMBL/GenBank/DDBJ databases">
        <title>Genome Sequence of the sulphate-reducing bacterium, Pseudodesulfovibrio portus JCM14722.</title>
        <authorList>
            <person name="Kondo R."/>
            <person name="Kataoka T."/>
        </authorList>
    </citation>
    <scope>NUCLEOTIDE SEQUENCE</scope>
    <source>
        <strain evidence="2">JCM 14722</strain>
    </source>
</reference>
<evidence type="ECO:0008006" key="4">
    <source>
        <dbReference type="Google" id="ProtNLM"/>
    </source>
</evidence>
<sequence length="458" mass="48232">MKRLTLLAVALTMVLGMAASAFAAPEVTVSGNILINAVWRSNWDFNDGDAPAGADDDAFTIQERLDLGFTAVANENLKAVIVFRSVRGNLGQGDLADGAGGAAGGGGGTVILGLNQGYIDFNWPGTSVNIKAGFQPVALPASVGGGSLIQDDIASGVLVSTAFNDNVSMLAGWVRFFDTPDAAANDIDEAQIDGLILALPLSYEGFAATPFLVYAAPGQNALQSAPAGLAAFGTVGTDEFEGAWWLGSNLELSMLDPFIIKADLNYGAVNADNDRSERDGWLFDAAVEYTGFDFMNLELAFAYTTGEDDDATDGSERLPILSDSWALGTTFFGAGLITGDDMGDNDNVGFWALALSATGIQSFAEGLTHDAHIVYAQGTNDEDAAAAPAGLTYGRSLTENETMLEIDFNTFYKIYDELTLYNGIGYVNIDGDDDGIVRAADEDGGDAWKFQLGLKYVF</sequence>
<feature type="signal peptide" evidence="1">
    <location>
        <begin position="1"/>
        <end position="23"/>
    </location>
</feature>
<protein>
    <recommendedName>
        <fullName evidence="4">Porin</fullName>
    </recommendedName>
</protein>
<accession>A0ABM8AP22</accession>
<dbReference type="Proteomes" id="UP001061361">
    <property type="component" value="Chromosome"/>
</dbReference>
<dbReference type="InterPro" id="IPR059232">
    <property type="entry name" value="Porin_put"/>
</dbReference>
<dbReference type="EMBL" id="AP026708">
    <property type="protein sequence ID" value="BDQ33133.1"/>
    <property type="molecule type" value="Genomic_DNA"/>
</dbReference>
<evidence type="ECO:0000256" key="1">
    <source>
        <dbReference type="SAM" id="SignalP"/>
    </source>
</evidence>
<gene>
    <name evidence="2" type="ORF">JCM14722_06750</name>
</gene>